<evidence type="ECO:0000256" key="3">
    <source>
        <dbReference type="ARBA" id="ARBA00023157"/>
    </source>
</evidence>
<protein>
    <submittedName>
        <fullName evidence="4">Cytochrome c oxidase</fullName>
    </submittedName>
</protein>
<dbReference type="InterPro" id="IPR036549">
    <property type="entry name" value="CX6/COA6-like_sf"/>
</dbReference>
<evidence type="ECO:0000313" key="5">
    <source>
        <dbReference type="Proteomes" id="UP000501690"/>
    </source>
</evidence>
<dbReference type="Gene3D" id="1.10.10.140">
    <property type="entry name" value="Cytochrome c oxidase, subunit VIb"/>
    <property type="match status" value="1"/>
</dbReference>
<dbReference type="InterPro" id="IPR048282">
    <property type="entry name" value="COA6_pln"/>
</dbReference>
<keyword evidence="2" id="KW-0496">Mitochondrion</keyword>
<dbReference type="Pfam" id="PF02297">
    <property type="entry name" value="COX6B"/>
    <property type="match status" value="1"/>
</dbReference>
<proteinExistence type="predicted"/>
<evidence type="ECO:0000256" key="1">
    <source>
        <dbReference type="ARBA" id="ARBA00004173"/>
    </source>
</evidence>
<organism evidence="4 5">
    <name type="scientific">Vigna unguiculata</name>
    <name type="common">Cowpea</name>
    <dbReference type="NCBI Taxonomy" id="3917"/>
    <lineage>
        <taxon>Eukaryota</taxon>
        <taxon>Viridiplantae</taxon>
        <taxon>Streptophyta</taxon>
        <taxon>Embryophyta</taxon>
        <taxon>Tracheophyta</taxon>
        <taxon>Spermatophyta</taxon>
        <taxon>Magnoliopsida</taxon>
        <taxon>eudicotyledons</taxon>
        <taxon>Gunneridae</taxon>
        <taxon>Pentapetalae</taxon>
        <taxon>rosids</taxon>
        <taxon>fabids</taxon>
        <taxon>Fabales</taxon>
        <taxon>Fabaceae</taxon>
        <taxon>Papilionoideae</taxon>
        <taxon>50 kb inversion clade</taxon>
        <taxon>NPAAA clade</taxon>
        <taxon>indigoferoid/millettioid clade</taxon>
        <taxon>Phaseoleae</taxon>
        <taxon>Vigna</taxon>
    </lineage>
</organism>
<dbReference type="PANTHER" id="PTHR47445:SF1">
    <property type="entry name" value="OS08G0441400 PROTEIN"/>
    <property type="match status" value="1"/>
</dbReference>
<comment type="subcellular location">
    <subcellularLocation>
        <location evidence="1">Mitochondrion</location>
    </subcellularLocation>
</comment>
<evidence type="ECO:0000256" key="2">
    <source>
        <dbReference type="ARBA" id="ARBA00023128"/>
    </source>
</evidence>
<dbReference type="InterPro" id="IPR048280">
    <property type="entry name" value="COX6B-like"/>
</dbReference>
<sequence>MLVELFVFLNKARDAFYACLKKESDKNPTEIASVGLLYPLECKQCRNEYVKQCRSSWVKHFDRQYCQNKRVQTLLDDKGSTRGPSNIKPNT</sequence>
<dbReference type="GO" id="GO:0005739">
    <property type="term" value="C:mitochondrion"/>
    <property type="evidence" value="ECO:0007669"/>
    <property type="project" value="UniProtKB-SubCell"/>
</dbReference>
<keyword evidence="5" id="KW-1185">Reference proteome</keyword>
<reference evidence="4 5" key="1">
    <citation type="submission" date="2019-04" db="EMBL/GenBank/DDBJ databases">
        <title>An improved genome assembly and genetic linkage map for asparagus bean, Vigna unguiculata ssp. sesquipedialis.</title>
        <authorList>
            <person name="Xia Q."/>
            <person name="Zhang R."/>
            <person name="Dong Y."/>
        </authorList>
    </citation>
    <scope>NUCLEOTIDE SEQUENCE [LARGE SCALE GENOMIC DNA]</scope>
    <source>
        <tissue evidence="4">Leaf</tissue>
    </source>
</reference>
<dbReference type="EMBL" id="CP039346">
    <property type="protein sequence ID" value="QCD80519.1"/>
    <property type="molecule type" value="Genomic_DNA"/>
</dbReference>
<dbReference type="AlphaFoldDB" id="A0A4D6KY36"/>
<keyword evidence="3" id="KW-1015">Disulfide bond</keyword>
<evidence type="ECO:0000313" key="4">
    <source>
        <dbReference type="EMBL" id="QCD80519.1"/>
    </source>
</evidence>
<dbReference type="Proteomes" id="UP000501690">
    <property type="component" value="Linkage Group LG2"/>
</dbReference>
<dbReference type="PANTHER" id="PTHR47445">
    <property type="entry name" value="OS08G0441400 PROTEIN"/>
    <property type="match status" value="1"/>
</dbReference>
<gene>
    <name evidence="4" type="ORF">DEO72_LG2g840</name>
</gene>
<accession>A0A4D6KY36</accession>
<name>A0A4D6KY36_VIGUN</name>